<dbReference type="Proteomes" id="UP000799764">
    <property type="component" value="Unassembled WGS sequence"/>
</dbReference>
<dbReference type="InterPro" id="IPR041698">
    <property type="entry name" value="Methyltransf_25"/>
</dbReference>
<comment type="caution">
    <text evidence="2">The sequence shown here is derived from an EMBL/GenBank/DDBJ whole genome shotgun (WGS) entry which is preliminary data.</text>
</comment>
<feature type="domain" description="Methyltransferase" evidence="1">
    <location>
        <begin position="62"/>
        <end position="159"/>
    </location>
</feature>
<sequence>MSTTQKTEDKSKESLSTAWQDPAIAERYARNEAATRPYADILLDKASVVTSIKQHNTTINALDFGCGTGAVTAALYSKVPRSHWPNVQVLGGDISQPMLTYLQNRGEQNGWPGLTTQLLDGTNLHLAPNQFTHVFANAIIFFLPLGALAKLFHSLQPRGYIGITTWAAINWYPLVERAINSLPNPPPLLPLSAVRGMMQQNNAWHEPGFVRQQLEEAGFADVDVVVEKRIVELGTPEQFCESLRLPLMMFESLWEEGRKEVILEEVMRALRRVMGEEAGEAGKCYMAMEWVVGSGWKPSVEK</sequence>
<evidence type="ECO:0000259" key="1">
    <source>
        <dbReference type="Pfam" id="PF13649"/>
    </source>
</evidence>
<evidence type="ECO:0000313" key="2">
    <source>
        <dbReference type="EMBL" id="KAF2440085.1"/>
    </source>
</evidence>
<dbReference type="Pfam" id="PF13649">
    <property type="entry name" value="Methyltransf_25"/>
    <property type="match status" value="1"/>
</dbReference>
<name>A0A9P4P9V9_9PLEO</name>
<dbReference type="OrthoDB" id="2013972at2759"/>
<dbReference type="CDD" id="cd02440">
    <property type="entry name" value="AdoMet_MTases"/>
    <property type="match status" value="1"/>
</dbReference>
<evidence type="ECO:0000313" key="3">
    <source>
        <dbReference type="Proteomes" id="UP000799764"/>
    </source>
</evidence>
<gene>
    <name evidence="2" type="ORF">P171DRAFT_448023</name>
</gene>
<dbReference type="GO" id="GO:0032259">
    <property type="term" value="P:methylation"/>
    <property type="evidence" value="ECO:0007669"/>
    <property type="project" value="UniProtKB-KW"/>
</dbReference>
<dbReference type="GO" id="GO:0008168">
    <property type="term" value="F:methyltransferase activity"/>
    <property type="evidence" value="ECO:0007669"/>
    <property type="project" value="UniProtKB-KW"/>
</dbReference>
<protein>
    <submittedName>
        <fullName evidence="2">S-adenosyl-L-methionine-dependent methyltransferase</fullName>
    </submittedName>
</protein>
<dbReference type="AlphaFoldDB" id="A0A9P4P9V9"/>
<dbReference type="EMBL" id="MU001508">
    <property type="protein sequence ID" value="KAF2440085.1"/>
    <property type="molecule type" value="Genomic_DNA"/>
</dbReference>
<keyword evidence="2" id="KW-0489">Methyltransferase</keyword>
<dbReference type="Gene3D" id="3.40.50.150">
    <property type="entry name" value="Vaccinia Virus protein VP39"/>
    <property type="match status" value="1"/>
</dbReference>
<organism evidence="2 3">
    <name type="scientific">Karstenula rhodostoma CBS 690.94</name>
    <dbReference type="NCBI Taxonomy" id="1392251"/>
    <lineage>
        <taxon>Eukaryota</taxon>
        <taxon>Fungi</taxon>
        <taxon>Dikarya</taxon>
        <taxon>Ascomycota</taxon>
        <taxon>Pezizomycotina</taxon>
        <taxon>Dothideomycetes</taxon>
        <taxon>Pleosporomycetidae</taxon>
        <taxon>Pleosporales</taxon>
        <taxon>Massarineae</taxon>
        <taxon>Didymosphaeriaceae</taxon>
        <taxon>Karstenula</taxon>
    </lineage>
</organism>
<accession>A0A9P4P9V9</accession>
<keyword evidence="3" id="KW-1185">Reference proteome</keyword>
<proteinExistence type="predicted"/>
<dbReference type="SUPFAM" id="SSF53335">
    <property type="entry name" value="S-adenosyl-L-methionine-dependent methyltransferases"/>
    <property type="match status" value="1"/>
</dbReference>
<dbReference type="InterPro" id="IPR029063">
    <property type="entry name" value="SAM-dependent_MTases_sf"/>
</dbReference>
<reference evidence="2" key="1">
    <citation type="journal article" date="2020" name="Stud. Mycol.">
        <title>101 Dothideomycetes genomes: a test case for predicting lifestyles and emergence of pathogens.</title>
        <authorList>
            <person name="Haridas S."/>
            <person name="Albert R."/>
            <person name="Binder M."/>
            <person name="Bloem J."/>
            <person name="Labutti K."/>
            <person name="Salamov A."/>
            <person name="Andreopoulos B."/>
            <person name="Baker S."/>
            <person name="Barry K."/>
            <person name="Bills G."/>
            <person name="Bluhm B."/>
            <person name="Cannon C."/>
            <person name="Castanera R."/>
            <person name="Culley D."/>
            <person name="Daum C."/>
            <person name="Ezra D."/>
            <person name="Gonzalez J."/>
            <person name="Henrissat B."/>
            <person name="Kuo A."/>
            <person name="Liang C."/>
            <person name="Lipzen A."/>
            <person name="Lutzoni F."/>
            <person name="Magnuson J."/>
            <person name="Mondo S."/>
            <person name="Nolan M."/>
            <person name="Ohm R."/>
            <person name="Pangilinan J."/>
            <person name="Park H.-J."/>
            <person name="Ramirez L."/>
            <person name="Alfaro M."/>
            <person name="Sun H."/>
            <person name="Tritt A."/>
            <person name="Yoshinaga Y."/>
            <person name="Zwiers L.-H."/>
            <person name="Turgeon B."/>
            <person name="Goodwin S."/>
            <person name="Spatafora J."/>
            <person name="Crous P."/>
            <person name="Grigoriev I."/>
        </authorList>
    </citation>
    <scope>NUCLEOTIDE SEQUENCE</scope>
    <source>
        <strain evidence="2">CBS 690.94</strain>
    </source>
</reference>
<keyword evidence="2" id="KW-0808">Transferase</keyword>